<feature type="transmembrane region" description="Helical" evidence="6">
    <location>
        <begin position="31"/>
        <end position="51"/>
    </location>
</feature>
<feature type="transmembrane region" description="Helical" evidence="6">
    <location>
        <begin position="190"/>
        <end position="212"/>
    </location>
</feature>
<feature type="transmembrane region" description="Helical" evidence="6">
    <location>
        <begin position="265"/>
        <end position="287"/>
    </location>
</feature>
<keyword evidence="3 6" id="KW-0812">Transmembrane</keyword>
<evidence type="ECO:0000256" key="3">
    <source>
        <dbReference type="ARBA" id="ARBA00022692"/>
    </source>
</evidence>
<name>A0AAI9SBQ0_9BURK</name>
<dbReference type="GO" id="GO:0022857">
    <property type="term" value="F:transmembrane transporter activity"/>
    <property type="evidence" value="ECO:0007669"/>
    <property type="project" value="InterPro"/>
</dbReference>
<feature type="transmembrane region" description="Helical" evidence="6">
    <location>
        <begin position="159"/>
        <end position="178"/>
    </location>
</feature>
<evidence type="ECO:0000256" key="5">
    <source>
        <dbReference type="ARBA" id="ARBA00023136"/>
    </source>
</evidence>
<dbReference type="PROSITE" id="PS50850">
    <property type="entry name" value="MFS"/>
    <property type="match status" value="1"/>
</dbReference>
<feature type="transmembrane region" description="Helical" evidence="6">
    <location>
        <begin position="124"/>
        <end position="147"/>
    </location>
</feature>
<dbReference type="Gene3D" id="1.20.1250.20">
    <property type="entry name" value="MFS general substrate transporter like domains"/>
    <property type="match status" value="1"/>
</dbReference>
<feature type="transmembrane region" description="Helical" evidence="6">
    <location>
        <begin position="383"/>
        <end position="405"/>
    </location>
</feature>
<gene>
    <name evidence="8" type="ORF">GBM96_10530</name>
</gene>
<dbReference type="SUPFAM" id="SSF103473">
    <property type="entry name" value="MFS general substrate transporter"/>
    <property type="match status" value="1"/>
</dbReference>
<feature type="transmembrane region" description="Helical" evidence="6">
    <location>
        <begin position="101"/>
        <end position="118"/>
    </location>
</feature>
<dbReference type="GO" id="GO:0005886">
    <property type="term" value="C:plasma membrane"/>
    <property type="evidence" value="ECO:0007669"/>
    <property type="project" value="UniProtKB-SubCell"/>
</dbReference>
<sequence>MCGRSLPERRPSLLPQSISIMPVIQSSPDKAFTPVILGLFTGVTALIASEFIPVSLLTPISEGLGITPGTAGQTVTAVGAAAFLTSLLIAPMLPGTDRGRLLLLFTFLTALSNALIAWTDSVAVHFLARALLGFCVGGFWSLSVSVVQRLVHLKALPKAFSIVYSGVSVATLVALPGASAMSEAFGWRSVFWAAALLSAVTFVWQFLTMPAVKPNQSAGFSAMKEPLRDRRVVFGLFATFASYAGYHTVFTYVRPVLEESAGLSPSGVSIALLVYALVNVAGTLIAGKLYEKNFAPAFMATALLALAAPILMWALSGHIAVIGALILSALVFGFIPVGWSVWMVRTVPGHTEVVGGLYVAVVQGSVGFAANMGGMLYDVSGVMPLFLMSAAIALFGLLLIPGALFGRITGFSSARAASRSVEGAR</sequence>
<dbReference type="PANTHER" id="PTHR43124:SF5">
    <property type="entry name" value="PURINE RIBONUCLEOSIDE EFFLUX PUMP NEPI"/>
    <property type="match status" value="1"/>
</dbReference>
<dbReference type="Pfam" id="PF07690">
    <property type="entry name" value="MFS_1"/>
    <property type="match status" value="1"/>
</dbReference>
<dbReference type="InterPro" id="IPR011701">
    <property type="entry name" value="MFS"/>
</dbReference>
<dbReference type="InterPro" id="IPR020846">
    <property type="entry name" value="MFS_dom"/>
</dbReference>
<comment type="subcellular location">
    <subcellularLocation>
        <location evidence="1">Cell membrane</location>
        <topology evidence="1">Multi-pass membrane protein</topology>
    </subcellularLocation>
</comment>
<evidence type="ECO:0000256" key="6">
    <source>
        <dbReference type="SAM" id="Phobius"/>
    </source>
</evidence>
<organism evidence="8 9">
    <name type="scientific">Sutterella seckii</name>
    <dbReference type="NCBI Taxonomy" id="1944635"/>
    <lineage>
        <taxon>Bacteria</taxon>
        <taxon>Pseudomonadati</taxon>
        <taxon>Pseudomonadota</taxon>
        <taxon>Betaproteobacteria</taxon>
        <taxon>Burkholderiales</taxon>
        <taxon>Sutterellaceae</taxon>
        <taxon>Sutterella</taxon>
    </lineage>
</organism>
<dbReference type="Proteomes" id="UP000469462">
    <property type="component" value="Unassembled WGS sequence"/>
</dbReference>
<reference evidence="8 9" key="1">
    <citation type="submission" date="2019-10" db="EMBL/GenBank/DDBJ databases">
        <title>Genome diversity of Sutterella seckii.</title>
        <authorList>
            <person name="Chaplin A.V."/>
            <person name="Sokolova S.R."/>
            <person name="Mosin K.A."/>
            <person name="Ivanova E.L."/>
            <person name="Kochetkova T.O."/>
            <person name="Goltsov A.Y."/>
            <person name="Trofimov D.Y."/>
            <person name="Efimov B.A."/>
        </authorList>
    </citation>
    <scope>NUCLEOTIDE SEQUENCE [LARGE SCALE GENOMIC DNA]</scope>
    <source>
        <strain evidence="8 9">ASD3426</strain>
    </source>
</reference>
<proteinExistence type="predicted"/>
<protein>
    <submittedName>
        <fullName evidence="8">MFS transporter</fullName>
    </submittedName>
</protein>
<feature type="transmembrane region" description="Helical" evidence="6">
    <location>
        <begin position="294"/>
        <end position="315"/>
    </location>
</feature>
<feature type="transmembrane region" description="Helical" evidence="6">
    <location>
        <begin position="321"/>
        <end position="344"/>
    </location>
</feature>
<feature type="domain" description="Major facilitator superfamily (MFS) profile" evidence="7">
    <location>
        <begin position="30"/>
        <end position="408"/>
    </location>
</feature>
<evidence type="ECO:0000313" key="8">
    <source>
        <dbReference type="EMBL" id="KAB7649865.1"/>
    </source>
</evidence>
<evidence type="ECO:0000256" key="1">
    <source>
        <dbReference type="ARBA" id="ARBA00004651"/>
    </source>
</evidence>
<evidence type="ECO:0000256" key="2">
    <source>
        <dbReference type="ARBA" id="ARBA00022475"/>
    </source>
</evidence>
<keyword evidence="4 6" id="KW-1133">Transmembrane helix</keyword>
<evidence type="ECO:0000313" key="9">
    <source>
        <dbReference type="Proteomes" id="UP000469462"/>
    </source>
</evidence>
<feature type="transmembrane region" description="Helical" evidence="6">
    <location>
        <begin position="71"/>
        <end position="89"/>
    </location>
</feature>
<dbReference type="InterPro" id="IPR036259">
    <property type="entry name" value="MFS_trans_sf"/>
</dbReference>
<dbReference type="InterPro" id="IPR050189">
    <property type="entry name" value="MFS_Efflux_Transporters"/>
</dbReference>
<keyword evidence="5 6" id="KW-0472">Membrane</keyword>
<evidence type="ECO:0000259" key="7">
    <source>
        <dbReference type="PROSITE" id="PS50850"/>
    </source>
</evidence>
<accession>A0AAI9SBQ0</accession>
<dbReference type="PANTHER" id="PTHR43124">
    <property type="entry name" value="PURINE EFFLUX PUMP PBUE"/>
    <property type="match status" value="1"/>
</dbReference>
<dbReference type="AlphaFoldDB" id="A0AAI9SBQ0"/>
<comment type="caution">
    <text evidence="8">The sequence shown here is derived from an EMBL/GenBank/DDBJ whole genome shotgun (WGS) entry which is preliminary data.</text>
</comment>
<evidence type="ECO:0000256" key="4">
    <source>
        <dbReference type="ARBA" id="ARBA00022989"/>
    </source>
</evidence>
<keyword evidence="9" id="KW-1185">Reference proteome</keyword>
<feature type="transmembrane region" description="Helical" evidence="6">
    <location>
        <begin position="356"/>
        <end position="377"/>
    </location>
</feature>
<keyword evidence="2" id="KW-1003">Cell membrane</keyword>
<dbReference type="CDD" id="cd17324">
    <property type="entry name" value="MFS_NepI_like"/>
    <property type="match status" value="1"/>
</dbReference>
<feature type="transmembrane region" description="Helical" evidence="6">
    <location>
        <begin position="232"/>
        <end position="253"/>
    </location>
</feature>
<dbReference type="EMBL" id="WEHW01000061">
    <property type="protein sequence ID" value="KAB7649865.1"/>
    <property type="molecule type" value="Genomic_DNA"/>
</dbReference>